<dbReference type="GO" id="GO:0004674">
    <property type="term" value="F:protein serine/threonine kinase activity"/>
    <property type="evidence" value="ECO:0007669"/>
    <property type="project" value="TreeGrafter"/>
</dbReference>
<feature type="region of interest" description="Disordered" evidence="1">
    <location>
        <begin position="87"/>
        <end position="106"/>
    </location>
</feature>
<dbReference type="InterPro" id="IPR008271">
    <property type="entry name" value="Ser/Thr_kinase_AS"/>
</dbReference>
<dbReference type="InterPro" id="IPR000719">
    <property type="entry name" value="Prot_kinase_dom"/>
</dbReference>
<proteinExistence type="predicted"/>
<gene>
    <name evidence="3" type="ORF">EJ04DRAFT_608925</name>
</gene>
<evidence type="ECO:0000256" key="1">
    <source>
        <dbReference type="SAM" id="MobiDB-lite"/>
    </source>
</evidence>
<organism evidence="3 4">
    <name type="scientific">Polyplosphaeria fusca</name>
    <dbReference type="NCBI Taxonomy" id="682080"/>
    <lineage>
        <taxon>Eukaryota</taxon>
        <taxon>Fungi</taxon>
        <taxon>Dikarya</taxon>
        <taxon>Ascomycota</taxon>
        <taxon>Pezizomycotina</taxon>
        <taxon>Dothideomycetes</taxon>
        <taxon>Pleosporomycetidae</taxon>
        <taxon>Pleosporales</taxon>
        <taxon>Tetraplosphaeriaceae</taxon>
        <taxon>Polyplosphaeria</taxon>
    </lineage>
</organism>
<evidence type="ECO:0000259" key="2">
    <source>
        <dbReference type="PROSITE" id="PS50011"/>
    </source>
</evidence>
<name>A0A9P4QQV8_9PLEO</name>
<dbReference type="AlphaFoldDB" id="A0A9P4QQV8"/>
<dbReference type="GO" id="GO:0005737">
    <property type="term" value="C:cytoplasm"/>
    <property type="evidence" value="ECO:0007669"/>
    <property type="project" value="TreeGrafter"/>
</dbReference>
<sequence length="233" mass="26400">MKEGRPIPPNMPLRDPNAHHMYDVWGPHAPPPRPAHFTPIAHLDLKCENIVLGEPMEIFPAFLTPKVIDFGCARRVGLNPLGRVGTPGLQPPEVHTTRNAFSSDRPHHESDIWAAGMIAFCLMEGQSCTPFPDTPWRPFQHFAGYSGMYSKQLEDIVFRCVAVDVRDRPTILDLLYESRTGLERFATVHALDGRAKEDVPYNMRMPWGWDQMAKGIPVPEGMVRKKRRAVEDE</sequence>
<evidence type="ECO:0000313" key="4">
    <source>
        <dbReference type="Proteomes" id="UP000799444"/>
    </source>
</evidence>
<reference evidence="3" key="1">
    <citation type="journal article" date="2020" name="Stud. Mycol.">
        <title>101 Dothideomycetes genomes: a test case for predicting lifestyles and emergence of pathogens.</title>
        <authorList>
            <person name="Haridas S."/>
            <person name="Albert R."/>
            <person name="Binder M."/>
            <person name="Bloem J."/>
            <person name="Labutti K."/>
            <person name="Salamov A."/>
            <person name="Andreopoulos B."/>
            <person name="Baker S."/>
            <person name="Barry K."/>
            <person name="Bills G."/>
            <person name="Bluhm B."/>
            <person name="Cannon C."/>
            <person name="Castanera R."/>
            <person name="Culley D."/>
            <person name="Daum C."/>
            <person name="Ezra D."/>
            <person name="Gonzalez J."/>
            <person name="Henrissat B."/>
            <person name="Kuo A."/>
            <person name="Liang C."/>
            <person name="Lipzen A."/>
            <person name="Lutzoni F."/>
            <person name="Magnuson J."/>
            <person name="Mondo S."/>
            <person name="Nolan M."/>
            <person name="Ohm R."/>
            <person name="Pangilinan J."/>
            <person name="Park H.-J."/>
            <person name="Ramirez L."/>
            <person name="Alfaro M."/>
            <person name="Sun H."/>
            <person name="Tritt A."/>
            <person name="Yoshinaga Y."/>
            <person name="Zwiers L.-H."/>
            <person name="Turgeon B."/>
            <person name="Goodwin S."/>
            <person name="Spatafora J."/>
            <person name="Crous P."/>
            <person name="Grigoriev I."/>
        </authorList>
    </citation>
    <scope>NUCLEOTIDE SEQUENCE</scope>
    <source>
        <strain evidence="3">CBS 125425</strain>
    </source>
</reference>
<keyword evidence="4" id="KW-1185">Reference proteome</keyword>
<feature type="non-terminal residue" evidence="3">
    <location>
        <position position="233"/>
    </location>
</feature>
<dbReference type="PROSITE" id="PS00108">
    <property type="entry name" value="PROTEIN_KINASE_ST"/>
    <property type="match status" value="1"/>
</dbReference>
<comment type="caution">
    <text evidence="3">The sequence shown here is derived from an EMBL/GenBank/DDBJ whole genome shotgun (WGS) entry which is preliminary data.</text>
</comment>
<feature type="domain" description="Protein kinase" evidence="2">
    <location>
        <begin position="1"/>
        <end position="186"/>
    </location>
</feature>
<keyword evidence="3" id="KW-0418">Kinase</keyword>
<dbReference type="PROSITE" id="PS50011">
    <property type="entry name" value="PROTEIN_KINASE_DOM"/>
    <property type="match status" value="1"/>
</dbReference>
<dbReference type="GO" id="GO:0005634">
    <property type="term" value="C:nucleus"/>
    <property type="evidence" value="ECO:0007669"/>
    <property type="project" value="TreeGrafter"/>
</dbReference>
<dbReference type="GO" id="GO:0044773">
    <property type="term" value="P:mitotic DNA damage checkpoint signaling"/>
    <property type="evidence" value="ECO:0007669"/>
    <property type="project" value="TreeGrafter"/>
</dbReference>
<dbReference type="GO" id="GO:0005524">
    <property type="term" value="F:ATP binding"/>
    <property type="evidence" value="ECO:0007669"/>
    <property type="project" value="InterPro"/>
</dbReference>
<keyword evidence="3" id="KW-0808">Transferase</keyword>
<evidence type="ECO:0000313" key="3">
    <source>
        <dbReference type="EMBL" id="KAF2732093.1"/>
    </source>
</evidence>
<dbReference type="OrthoDB" id="310217at2759"/>
<dbReference type="SUPFAM" id="SSF56112">
    <property type="entry name" value="Protein kinase-like (PK-like)"/>
    <property type="match status" value="1"/>
</dbReference>
<dbReference type="InterPro" id="IPR011009">
    <property type="entry name" value="Kinase-like_dom_sf"/>
</dbReference>
<dbReference type="PANTHER" id="PTHR44167">
    <property type="entry name" value="OVARIAN-SPECIFIC SERINE/THREONINE-PROTEIN KINASE LOK-RELATED"/>
    <property type="match status" value="1"/>
</dbReference>
<dbReference type="EMBL" id="ML996183">
    <property type="protein sequence ID" value="KAF2732093.1"/>
    <property type="molecule type" value="Genomic_DNA"/>
</dbReference>
<dbReference type="Pfam" id="PF00069">
    <property type="entry name" value="Pkinase"/>
    <property type="match status" value="1"/>
</dbReference>
<dbReference type="SMART" id="SM00220">
    <property type="entry name" value="S_TKc"/>
    <property type="match status" value="1"/>
</dbReference>
<dbReference type="PANTHER" id="PTHR44167:SF24">
    <property type="entry name" value="SERINE_THREONINE-PROTEIN KINASE CHK2"/>
    <property type="match status" value="1"/>
</dbReference>
<dbReference type="Proteomes" id="UP000799444">
    <property type="component" value="Unassembled WGS sequence"/>
</dbReference>
<dbReference type="Gene3D" id="1.10.510.10">
    <property type="entry name" value="Transferase(Phosphotransferase) domain 1"/>
    <property type="match status" value="1"/>
</dbReference>
<accession>A0A9P4QQV8</accession>
<protein>
    <submittedName>
        <fullName evidence="3">Kinase-like protein</fullName>
    </submittedName>
</protein>